<organism evidence="1 2">
    <name type="scientific">Dreissena polymorpha</name>
    <name type="common">Zebra mussel</name>
    <name type="synonym">Mytilus polymorpha</name>
    <dbReference type="NCBI Taxonomy" id="45954"/>
    <lineage>
        <taxon>Eukaryota</taxon>
        <taxon>Metazoa</taxon>
        <taxon>Spiralia</taxon>
        <taxon>Lophotrochozoa</taxon>
        <taxon>Mollusca</taxon>
        <taxon>Bivalvia</taxon>
        <taxon>Autobranchia</taxon>
        <taxon>Heteroconchia</taxon>
        <taxon>Euheterodonta</taxon>
        <taxon>Imparidentia</taxon>
        <taxon>Neoheterodontei</taxon>
        <taxon>Myida</taxon>
        <taxon>Dreissenoidea</taxon>
        <taxon>Dreissenidae</taxon>
        <taxon>Dreissena</taxon>
    </lineage>
</organism>
<keyword evidence="2" id="KW-1185">Reference proteome</keyword>
<reference evidence="1" key="2">
    <citation type="submission" date="2020-11" db="EMBL/GenBank/DDBJ databases">
        <authorList>
            <person name="McCartney M.A."/>
            <person name="Auch B."/>
            <person name="Kono T."/>
            <person name="Mallez S."/>
            <person name="Becker A."/>
            <person name="Gohl D.M."/>
            <person name="Silverstein K.A.T."/>
            <person name="Koren S."/>
            <person name="Bechman K.B."/>
            <person name="Herman A."/>
            <person name="Abrahante J.E."/>
            <person name="Garbe J."/>
        </authorList>
    </citation>
    <scope>NUCLEOTIDE SEQUENCE</scope>
    <source>
        <strain evidence="1">Duluth1</strain>
        <tissue evidence="1">Whole animal</tissue>
    </source>
</reference>
<dbReference type="Proteomes" id="UP000828390">
    <property type="component" value="Unassembled WGS sequence"/>
</dbReference>
<dbReference type="AlphaFoldDB" id="A0A9D4JI65"/>
<comment type="caution">
    <text evidence="1">The sequence shown here is derived from an EMBL/GenBank/DDBJ whole genome shotgun (WGS) entry which is preliminary data.</text>
</comment>
<proteinExistence type="predicted"/>
<sequence>MIERKDCAVDAACAVPGESHCLGHCGLVSAFDSLTLFGGGLKLCAIYAIWSKYNLNACLRQCFVRYYLKLTVLWQI</sequence>
<reference evidence="1" key="1">
    <citation type="journal article" date="2019" name="bioRxiv">
        <title>The Genome of the Zebra Mussel, Dreissena polymorpha: A Resource for Invasive Species Research.</title>
        <authorList>
            <person name="McCartney M.A."/>
            <person name="Auch B."/>
            <person name="Kono T."/>
            <person name="Mallez S."/>
            <person name="Zhang Y."/>
            <person name="Obille A."/>
            <person name="Becker A."/>
            <person name="Abrahante J.E."/>
            <person name="Garbe J."/>
            <person name="Badalamenti J.P."/>
            <person name="Herman A."/>
            <person name="Mangelson H."/>
            <person name="Liachko I."/>
            <person name="Sullivan S."/>
            <person name="Sone E.D."/>
            <person name="Koren S."/>
            <person name="Silverstein K.A.T."/>
            <person name="Beckman K.B."/>
            <person name="Gohl D.M."/>
        </authorList>
    </citation>
    <scope>NUCLEOTIDE SEQUENCE</scope>
    <source>
        <strain evidence="1">Duluth1</strain>
        <tissue evidence="1">Whole animal</tissue>
    </source>
</reference>
<name>A0A9D4JI65_DREPO</name>
<accession>A0A9D4JI65</accession>
<dbReference type="EMBL" id="JAIWYP010000006">
    <property type="protein sequence ID" value="KAH3813486.1"/>
    <property type="molecule type" value="Genomic_DNA"/>
</dbReference>
<gene>
    <name evidence="1" type="ORF">DPMN_141947</name>
</gene>
<evidence type="ECO:0000313" key="2">
    <source>
        <dbReference type="Proteomes" id="UP000828390"/>
    </source>
</evidence>
<evidence type="ECO:0000313" key="1">
    <source>
        <dbReference type="EMBL" id="KAH3813486.1"/>
    </source>
</evidence>
<protein>
    <submittedName>
        <fullName evidence="1">Uncharacterized protein</fullName>
    </submittedName>
</protein>